<keyword evidence="6" id="KW-0597">Phosphoprotein</keyword>
<dbReference type="Pfam" id="PF00538">
    <property type="entry name" value="Linker_histone"/>
    <property type="match status" value="1"/>
</dbReference>
<feature type="compositionally biased region" description="Basic residues" evidence="20">
    <location>
        <begin position="332"/>
        <end position="358"/>
    </location>
</feature>
<dbReference type="SUPFAM" id="SSF57903">
    <property type="entry name" value="FYVE/PHD zinc finger"/>
    <property type="match status" value="1"/>
</dbReference>
<evidence type="ECO:0000256" key="6">
    <source>
        <dbReference type="ARBA" id="ARBA00022553"/>
    </source>
</evidence>
<evidence type="ECO:0000259" key="24">
    <source>
        <dbReference type="PROSITE" id="PS52014"/>
    </source>
</evidence>
<evidence type="ECO:0000256" key="7">
    <source>
        <dbReference type="ARBA" id="ARBA00022679"/>
    </source>
</evidence>
<comment type="subcellular location">
    <subcellularLocation>
        <location evidence="1">Nucleus</location>
    </subcellularLocation>
</comment>
<dbReference type="PROSITE" id="PS50016">
    <property type="entry name" value="ZF_PHD_2"/>
    <property type="match status" value="1"/>
</dbReference>
<dbReference type="PROSITE" id="PS52014">
    <property type="entry name" value="SAMD1_WH"/>
    <property type="match status" value="1"/>
</dbReference>
<dbReference type="InterPro" id="IPR011011">
    <property type="entry name" value="Znf_FYVE_PHD"/>
</dbReference>
<dbReference type="Gene3D" id="3.30.60.60">
    <property type="entry name" value="N-acetyl transferase-like"/>
    <property type="match status" value="1"/>
</dbReference>
<feature type="region of interest" description="Disordered" evidence="20">
    <location>
        <begin position="710"/>
        <end position="759"/>
    </location>
</feature>
<feature type="region of interest" description="Disordered" evidence="20">
    <location>
        <begin position="169"/>
        <end position="196"/>
    </location>
</feature>
<dbReference type="InterPro" id="IPR005818">
    <property type="entry name" value="Histone_H1/H5_H15"/>
</dbReference>
<protein>
    <recommendedName>
        <fullName evidence="3">histone acetyltransferase</fullName>
        <ecNumber evidence="3">2.3.1.48</ecNumber>
    </recommendedName>
</protein>
<dbReference type="Gene3D" id="3.30.40.10">
    <property type="entry name" value="Zinc/RING finger domain, C3HC4 (zinc finger)"/>
    <property type="match status" value="1"/>
</dbReference>
<proteinExistence type="inferred from homology"/>
<dbReference type="Proteomes" id="UP000494040">
    <property type="component" value="Unassembled WGS sequence"/>
</dbReference>
<dbReference type="GO" id="GO:0003682">
    <property type="term" value="F:chromatin binding"/>
    <property type="evidence" value="ECO:0007669"/>
    <property type="project" value="TreeGrafter"/>
</dbReference>
<dbReference type="GO" id="GO:0008270">
    <property type="term" value="F:zinc ion binding"/>
    <property type="evidence" value="ECO:0007669"/>
    <property type="project" value="UniProtKB-KW"/>
</dbReference>
<keyword evidence="10 19" id="KW-0863">Zinc-finger</keyword>
<evidence type="ECO:0000256" key="16">
    <source>
        <dbReference type="ARBA" id="ARBA00023242"/>
    </source>
</evidence>
<feature type="compositionally biased region" description="Pro residues" evidence="20">
    <location>
        <begin position="1333"/>
        <end position="1342"/>
    </location>
</feature>
<evidence type="ECO:0000256" key="4">
    <source>
        <dbReference type="ARBA" id="ARBA00022491"/>
    </source>
</evidence>
<dbReference type="Gene3D" id="1.10.10.10">
    <property type="entry name" value="Winged helix-like DNA-binding domain superfamily/Winged helix DNA-binding domain"/>
    <property type="match status" value="2"/>
</dbReference>
<dbReference type="Pfam" id="PF01853">
    <property type="entry name" value="MOZ_SAS"/>
    <property type="match status" value="1"/>
</dbReference>
<organism evidence="25 26">
    <name type="scientific">Cimex lectularius</name>
    <name type="common">Bed bug</name>
    <name type="synonym">Acanthia lectularia</name>
    <dbReference type="NCBI Taxonomy" id="79782"/>
    <lineage>
        <taxon>Eukaryota</taxon>
        <taxon>Metazoa</taxon>
        <taxon>Ecdysozoa</taxon>
        <taxon>Arthropoda</taxon>
        <taxon>Hexapoda</taxon>
        <taxon>Insecta</taxon>
        <taxon>Pterygota</taxon>
        <taxon>Neoptera</taxon>
        <taxon>Paraneoptera</taxon>
        <taxon>Hemiptera</taxon>
        <taxon>Heteroptera</taxon>
        <taxon>Panheteroptera</taxon>
        <taxon>Cimicomorpha</taxon>
        <taxon>Cimicidae</taxon>
        <taxon>Cimex</taxon>
    </lineage>
</organism>
<dbReference type="InterPro" id="IPR036390">
    <property type="entry name" value="WH_DNA-bd_sf"/>
</dbReference>
<dbReference type="SUPFAM" id="SSF46785">
    <property type="entry name" value="Winged helix' DNA-binding domain"/>
    <property type="match status" value="1"/>
</dbReference>
<feature type="compositionally biased region" description="Basic and acidic residues" evidence="20">
    <location>
        <begin position="1252"/>
        <end position="1286"/>
    </location>
</feature>
<evidence type="ECO:0000256" key="10">
    <source>
        <dbReference type="ARBA" id="ARBA00022771"/>
    </source>
</evidence>
<keyword evidence="15" id="KW-0010">Activator</keyword>
<evidence type="ECO:0000313" key="25">
    <source>
        <dbReference type="EnsemblMetazoa" id="XP_014253003.1"/>
    </source>
</evidence>
<feature type="region of interest" description="Disordered" evidence="20">
    <location>
        <begin position="1591"/>
        <end position="1629"/>
    </location>
</feature>
<dbReference type="FunFam" id="3.30.60.60:FF:000001">
    <property type="entry name" value="Histone acetyltransferase"/>
    <property type="match status" value="1"/>
</dbReference>
<evidence type="ECO:0000256" key="20">
    <source>
        <dbReference type="SAM" id="MobiDB-lite"/>
    </source>
</evidence>
<feature type="compositionally biased region" description="Polar residues" evidence="20">
    <location>
        <begin position="1518"/>
        <end position="1528"/>
    </location>
</feature>
<dbReference type="GO" id="GO:0040029">
    <property type="term" value="P:epigenetic regulation of gene expression"/>
    <property type="evidence" value="ECO:0007669"/>
    <property type="project" value="UniProtKB-ARBA"/>
</dbReference>
<feature type="compositionally biased region" description="Acidic residues" evidence="20">
    <location>
        <begin position="934"/>
        <end position="943"/>
    </location>
</feature>
<dbReference type="GO" id="GO:0003677">
    <property type="term" value="F:DNA binding"/>
    <property type="evidence" value="ECO:0007669"/>
    <property type="project" value="InterPro"/>
</dbReference>
<dbReference type="InterPro" id="IPR050603">
    <property type="entry name" value="MYST_HAT"/>
</dbReference>
<evidence type="ECO:0000259" key="21">
    <source>
        <dbReference type="PROSITE" id="PS50016"/>
    </source>
</evidence>
<dbReference type="InterPro" id="IPR040706">
    <property type="entry name" value="Zf-MYST"/>
</dbReference>
<evidence type="ECO:0000259" key="22">
    <source>
        <dbReference type="PROSITE" id="PS51504"/>
    </source>
</evidence>
<dbReference type="PANTHER" id="PTHR10615">
    <property type="entry name" value="HISTONE ACETYLTRANSFERASE"/>
    <property type="match status" value="1"/>
</dbReference>
<dbReference type="PANTHER" id="PTHR10615:SF217">
    <property type="entry name" value="HISTONE ACETYLTRANSFERASE"/>
    <property type="match status" value="1"/>
</dbReference>
<feature type="region of interest" description="Disordered" evidence="20">
    <location>
        <begin position="1419"/>
        <end position="1486"/>
    </location>
</feature>
<dbReference type="FunFam" id="3.40.630.30:FF:000001">
    <property type="entry name" value="Histone acetyltransferase"/>
    <property type="match status" value="1"/>
</dbReference>
<dbReference type="EC" id="2.3.1.48" evidence="3"/>
<keyword evidence="7" id="KW-0808">Transferase</keyword>
<evidence type="ECO:0000256" key="3">
    <source>
        <dbReference type="ARBA" id="ARBA00013184"/>
    </source>
</evidence>
<feature type="region of interest" description="Disordered" evidence="20">
    <location>
        <begin position="827"/>
        <end position="1349"/>
    </location>
</feature>
<evidence type="ECO:0000256" key="18">
    <source>
        <dbReference type="PIRSR" id="PIRSR602717-51"/>
    </source>
</evidence>
<dbReference type="Pfam" id="PF17772">
    <property type="entry name" value="zf-MYST"/>
    <property type="match status" value="1"/>
</dbReference>
<dbReference type="InterPro" id="IPR002717">
    <property type="entry name" value="HAT_MYST-type"/>
</dbReference>
<dbReference type="InterPro" id="IPR001965">
    <property type="entry name" value="Znf_PHD"/>
</dbReference>
<name>A0A8I6TIV0_CIMLE</name>
<feature type="compositionally biased region" description="Polar residues" evidence="20">
    <location>
        <begin position="789"/>
        <end position="798"/>
    </location>
</feature>
<dbReference type="GeneID" id="106668610"/>
<evidence type="ECO:0000256" key="17">
    <source>
        <dbReference type="ARBA" id="ARBA00048017"/>
    </source>
</evidence>
<feature type="region of interest" description="Disordered" evidence="20">
    <location>
        <begin position="311"/>
        <end position="364"/>
    </location>
</feature>
<evidence type="ECO:0000256" key="9">
    <source>
        <dbReference type="ARBA" id="ARBA00022737"/>
    </source>
</evidence>
<keyword evidence="5" id="KW-1017">Isopeptide bond</keyword>
<keyword evidence="13" id="KW-0156">Chromatin regulator</keyword>
<keyword evidence="9" id="KW-0677">Repeat</keyword>
<dbReference type="OrthoDB" id="787137at2759"/>
<keyword evidence="14" id="KW-0007">Acetylation</keyword>
<dbReference type="Gene3D" id="3.40.630.30">
    <property type="match status" value="1"/>
</dbReference>
<evidence type="ECO:0000313" key="26">
    <source>
        <dbReference type="Proteomes" id="UP000494040"/>
    </source>
</evidence>
<evidence type="ECO:0000256" key="11">
    <source>
        <dbReference type="ARBA" id="ARBA00022833"/>
    </source>
</evidence>
<dbReference type="SUPFAM" id="SSF55729">
    <property type="entry name" value="Acyl-CoA N-acyltransferases (Nat)"/>
    <property type="match status" value="1"/>
</dbReference>
<dbReference type="GO" id="GO:0006357">
    <property type="term" value="P:regulation of transcription by RNA polymerase II"/>
    <property type="evidence" value="ECO:0007669"/>
    <property type="project" value="TreeGrafter"/>
</dbReference>
<feature type="region of interest" description="Disordered" evidence="20">
    <location>
        <begin position="1498"/>
        <end position="1528"/>
    </location>
</feature>
<dbReference type="InterPro" id="IPR019787">
    <property type="entry name" value="Znf_PHD-finger"/>
</dbReference>
<dbReference type="SMART" id="SM00249">
    <property type="entry name" value="PHD"/>
    <property type="match status" value="2"/>
</dbReference>
<feature type="compositionally biased region" description="Acidic residues" evidence="20">
    <location>
        <begin position="853"/>
        <end position="863"/>
    </location>
</feature>
<feature type="compositionally biased region" description="Basic and acidic residues" evidence="20">
    <location>
        <begin position="1201"/>
        <end position="1218"/>
    </location>
</feature>
<dbReference type="PROSITE" id="PS51504">
    <property type="entry name" value="H15"/>
    <property type="match status" value="1"/>
</dbReference>
<feature type="compositionally biased region" description="Acidic residues" evidence="20">
    <location>
        <begin position="970"/>
        <end position="989"/>
    </location>
</feature>
<keyword evidence="11" id="KW-0862">Zinc</keyword>
<dbReference type="RefSeq" id="XP_014253003.1">
    <property type="nucleotide sequence ID" value="XM_014397517.2"/>
</dbReference>
<feature type="domain" description="PHD-type" evidence="21">
    <location>
        <begin position="259"/>
        <end position="306"/>
    </location>
</feature>
<dbReference type="InterPro" id="IPR016181">
    <property type="entry name" value="Acyl_CoA_acyltransferase"/>
</dbReference>
<feature type="compositionally biased region" description="Basic and acidic residues" evidence="20">
    <location>
        <begin position="1168"/>
        <end position="1194"/>
    </location>
</feature>
<feature type="domain" description="H15" evidence="22">
    <location>
        <begin position="87"/>
        <end position="158"/>
    </location>
</feature>
<dbReference type="GO" id="GO:0006334">
    <property type="term" value="P:nucleosome assembly"/>
    <property type="evidence" value="ECO:0007669"/>
    <property type="project" value="InterPro"/>
</dbReference>
<dbReference type="GO" id="GO:0003712">
    <property type="term" value="F:transcription coregulator activity"/>
    <property type="evidence" value="ECO:0007669"/>
    <property type="project" value="TreeGrafter"/>
</dbReference>
<feature type="compositionally biased region" description="Acidic residues" evidence="20">
    <location>
        <begin position="1221"/>
        <end position="1230"/>
    </location>
</feature>
<dbReference type="GO" id="GO:0010484">
    <property type="term" value="F:histone H3 acetyltransferase activity"/>
    <property type="evidence" value="ECO:0007669"/>
    <property type="project" value="TreeGrafter"/>
</dbReference>
<feature type="compositionally biased region" description="Polar residues" evidence="20">
    <location>
        <begin position="1288"/>
        <end position="1304"/>
    </location>
</feature>
<feature type="domain" description="SAMD1-like winged helix (WH)" evidence="24">
    <location>
        <begin position="2"/>
        <end position="78"/>
    </location>
</feature>
<dbReference type="GO" id="GO:0000786">
    <property type="term" value="C:nucleosome"/>
    <property type="evidence" value="ECO:0007669"/>
    <property type="project" value="InterPro"/>
</dbReference>
<keyword evidence="26" id="KW-1185">Reference proteome</keyword>
<dbReference type="InterPro" id="IPR036388">
    <property type="entry name" value="WH-like_DNA-bd_sf"/>
</dbReference>
<dbReference type="InterPro" id="IPR013083">
    <property type="entry name" value="Znf_RING/FYVE/PHD"/>
</dbReference>
<keyword evidence="12" id="KW-0832">Ubl conjugation</keyword>
<feature type="domain" description="MYST-type HAT" evidence="23">
    <location>
        <begin position="422"/>
        <end position="704"/>
    </location>
</feature>
<reference evidence="25" key="1">
    <citation type="submission" date="2022-01" db="UniProtKB">
        <authorList>
            <consortium name="EnsemblMetazoa"/>
        </authorList>
    </citation>
    <scope>IDENTIFICATION</scope>
</reference>
<evidence type="ECO:0000256" key="15">
    <source>
        <dbReference type="ARBA" id="ARBA00023159"/>
    </source>
</evidence>
<dbReference type="PROSITE" id="PS51726">
    <property type="entry name" value="MYST_HAT"/>
    <property type="match status" value="1"/>
</dbReference>
<evidence type="ECO:0000256" key="19">
    <source>
        <dbReference type="PROSITE-ProRule" id="PRU00146"/>
    </source>
</evidence>
<feature type="compositionally biased region" description="Low complexity" evidence="20">
    <location>
        <begin position="316"/>
        <end position="330"/>
    </location>
</feature>
<feature type="compositionally biased region" description="Basic residues" evidence="20">
    <location>
        <begin position="1100"/>
        <end position="1124"/>
    </location>
</feature>
<feature type="compositionally biased region" description="Low complexity" evidence="20">
    <location>
        <begin position="1593"/>
        <end position="1627"/>
    </location>
</feature>
<dbReference type="EnsemblMetazoa" id="XM_014397517.2">
    <property type="protein sequence ID" value="XP_014253003.1"/>
    <property type="gene ID" value="LOC106668610"/>
</dbReference>
<comment type="catalytic activity">
    <reaction evidence="17">
        <text>L-lysyl-[protein] + acetyl-CoA = N(6)-acetyl-L-lysyl-[protein] + CoA + H(+)</text>
        <dbReference type="Rhea" id="RHEA:45948"/>
        <dbReference type="Rhea" id="RHEA-COMP:9752"/>
        <dbReference type="Rhea" id="RHEA-COMP:10731"/>
        <dbReference type="ChEBI" id="CHEBI:15378"/>
        <dbReference type="ChEBI" id="CHEBI:29969"/>
        <dbReference type="ChEBI" id="CHEBI:57287"/>
        <dbReference type="ChEBI" id="CHEBI:57288"/>
        <dbReference type="ChEBI" id="CHEBI:61930"/>
        <dbReference type="EC" id="2.3.1.48"/>
    </reaction>
</comment>
<feature type="compositionally biased region" description="Acidic residues" evidence="20">
    <location>
        <begin position="716"/>
        <end position="753"/>
    </location>
</feature>
<feature type="region of interest" description="Disordered" evidence="20">
    <location>
        <begin position="777"/>
        <end position="810"/>
    </location>
</feature>
<evidence type="ECO:0000256" key="12">
    <source>
        <dbReference type="ARBA" id="ARBA00022843"/>
    </source>
</evidence>
<evidence type="ECO:0000256" key="8">
    <source>
        <dbReference type="ARBA" id="ARBA00022723"/>
    </source>
</evidence>
<dbReference type="InterPro" id="IPR048589">
    <property type="entry name" value="SAMD1-like_WH"/>
</dbReference>
<dbReference type="SUPFAM" id="SSF48371">
    <property type="entry name" value="ARM repeat"/>
    <property type="match status" value="1"/>
</dbReference>
<evidence type="ECO:0000256" key="13">
    <source>
        <dbReference type="ARBA" id="ARBA00022853"/>
    </source>
</evidence>
<evidence type="ECO:0000259" key="23">
    <source>
        <dbReference type="PROSITE" id="PS51726"/>
    </source>
</evidence>
<evidence type="ECO:0000256" key="1">
    <source>
        <dbReference type="ARBA" id="ARBA00004123"/>
    </source>
</evidence>
<evidence type="ECO:0000256" key="14">
    <source>
        <dbReference type="ARBA" id="ARBA00022990"/>
    </source>
</evidence>
<evidence type="ECO:0000256" key="2">
    <source>
        <dbReference type="ARBA" id="ARBA00010107"/>
    </source>
</evidence>
<keyword evidence="4" id="KW-0678">Repressor</keyword>
<dbReference type="GO" id="GO:0005634">
    <property type="term" value="C:nucleus"/>
    <property type="evidence" value="ECO:0007669"/>
    <property type="project" value="UniProtKB-SubCell"/>
</dbReference>
<dbReference type="Pfam" id="PF21524">
    <property type="entry name" value="SAMD1_WH"/>
    <property type="match status" value="1"/>
</dbReference>
<evidence type="ECO:0000256" key="5">
    <source>
        <dbReference type="ARBA" id="ARBA00022499"/>
    </source>
</evidence>
<feature type="compositionally biased region" description="Polar residues" evidence="20">
    <location>
        <begin position="1136"/>
        <end position="1157"/>
    </location>
</feature>
<keyword evidence="8" id="KW-0479">Metal-binding</keyword>
<comment type="similarity">
    <text evidence="2">Belongs to the MYST (SAS/MOZ) family.</text>
</comment>
<accession>A0A8I6TIV0</accession>
<feature type="compositionally biased region" description="Basic and acidic residues" evidence="20">
    <location>
        <begin position="1010"/>
        <end position="1060"/>
    </location>
</feature>
<dbReference type="GO" id="GO:0070776">
    <property type="term" value="C:MOZ/MORF histone acetyltransferase complex"/>
    <property type="evidence" value="ECO:0007669"/>
    <property type="project" value="TreeGrafter"/>
</dbReference>
<feature type="active site" description="Proton donor/acceptor" evidence="18">
    <location>
        <position position="598"/>
    </location>
</feature>
<feature type="compositionally biased region" description="Basic and acidic residues" evidence="20">
    <location>
        <begin position="1442"/>
        <end position="1455"/>
    </location>
</feature>
<keyword evidence="16" id="KW-0539">Nucleus</keyword>
<dbReference type="InterPro" id="IPR016024">
    <property type="entry name" value="ARM-type_fold"/>
</dbReference>
<sequence>MKEDESTEQWLKWVLDAINKIRQQKQRPSVERIVNAIKQHEPATESTITNHLDDLVEKGLVLKVINKGKESFKDPGGAHNRFIVVDKDADLIKVVVKAVKDLDDGDGSSLKSIEKYVQQSNCLNIKPGVDLNQVVKNSLKRAVERNLVILDGKYYKGLYDEPKTPKSYYKKSGFDSSPGKPGRKRKSDSEEPPKPKRGLPICSECLGTANKNKAGVEEALSICSGCGASVHPSCAAKGDLFTCLITKGNIWHCEECAVCAKCRVCTDKICIWKCGSCERGYHLDCMNPPLDKKSKSPWKCEHCTDGKEEEKDKNETLLSTSSGTLSSSTSPKKQKSLRTQHLRSLRKAARAVGKKGHTRSLSIESSSEDAATITSIISNDLPPGVTQKDLDTFKTARENAARLTKPNSTSDHDLLASSGAGGSLRCPASIEFGKHHIHTWYSSPFPQEYARLGKLFLCEFCLKYTKSKAVLRRHLHKCTWRHPPGTEIYRHNNLSVFEVDGNVAKFYCQNLCLLAKLFLDHKTLYYDVEPFLFYVLTKNDDQGFHLVGYFSKEKHCLQKYNVSCIMTLPHYQRQGFGRFLIDFSYLLSKQEGQPGTPEKPLSDLGRVSYHAYWKSVILEYINEHRDENFSISELSKGTGVKAQDIAEMLQIMGMVRPSKVELCESSSKVVVAVDWAMVDAHAERLKRSKSVRIKIEPECLRWTPLIPTLVNPYKNDDDDEDDDDDDDDDEEEEEEETKVDEEEEGEEDEEEKEEVVADLKTKEKVKIETKEVKEEKIKPVLSPKPMTPVPSNSDTFSLRTPKGGSRLKQGLLPELFKKQTDVNLKAPKLKPEVPFDEPILDKRRRTKRKYAEVEEDDDVEESNTEPAPSVNLETKQSDRKKKKSVIEPSPLIKPSRLKIPGTPLLTPVVNDSVTEPETTGRRTRRPKVTLEAKEAEEEEVEEESTPKLSKRQIAARERWAKRKQKKLEAENEPPVDQTYEEASNEEELSDASPLRKKKNSKRMESVQSPVKEDNLAKVKTDERITQTAKDSKRSGKKVETPKPKEKSPVKVVEPEEKSEEKEENDESSVSETPAETPEALTRKRGWAKGVSRKDYTPKDKPKKKPSRQWGVKSRRGRGKKKIAKKSQALPLEDTTDAQSSEIEDSAQSSPRQDSHVNSDSSSDEEELIENKEVPELEKDVCDSKVEEKNAHTEEVVSSNTEETKDSKEDDEDKQKPVLEEVTAEAVEDNNESLSPPVLPPAIEVDMDEEDKTAEPKQEENGKASDSDANKEEETKEEEQKKEEVKKGSTPSPDSHQPEPSSEQPMPNVPSPSPSQSEHKHSPEQTAPVLQPVEPLPEKPFTPPKQVEENVELPVVQQTYADISRPPVLEKVEQNPIQQNEHQLPPNIIPEMVKKPEVKENPFVPEETKKPLPLPMEVDLTQCDDSQSPAKPVVEEQPPIPELVKEKCSPPIEKKLPHQPVSRPYEQKIPLERYPSPVKEKKEKKHTSIVVLDDDHVKAREVPREEVPPPAKQPKVTAPSYNTEPPNNSVHSIHPYVSGCGELDVNLGMEPQPPPPNDMLEQQRQLQYSDCAQQSLALHHHHLTPPSHMNMVYQQQRSSKQSVASRSASSNQRQVHHPSSSPHYHQSPNYIMSQGSAYVSVLSHRMQNPPQRLGPSGSCSVSSPNFYLQTQQNSPNSLVKLQQLTNGLDSIPGHCGTMTPPPRVDLTPPPSHATPPPNHYKFYPTNQRHSNISPAPQPRGPHNMLQYNTFNSGYSRQQTPTVTGYITNSAGFINQAAQLPMQMMQSQYPQDPQQNAMYPTYGYHINSPLMQPLNGTMRR</sequence>